<name>A0A5D9CDG0_9SPHN</name>
<dbReference type="AlphaFoldDB" id="A0A5D9CDG0"/>
<evidence type="ECO:0000256" key="4">
    <source>
        <dbReference type="ARBA" id="ARBA00022827"/>
    </source>
</evidence>
<evidence type="ECO:0000259" key="7">
    <source>
        <dbReference type="Pfam" id="PF02771"/>
    </source>
</evidence>
<evidence type="ECO:0000256" key="5">
    <source>
        <dbReference type="ARBA" id="ARBA00023002"/>
    </source>
</evidence>
<dbReference type="InterPro" id="IPR009075">
    <property type="entry name" value="AcylCo_DH/oxidase_C"/>
</dbReference>
<dbReference type="InterPro" id="IPR009100">
    <property type="entry name" value="AcylCoA_DH/oxidase_NM_dom_sf"/>
</dbReference>
<dbReference type="SUPFAM" id="SSF56645">
    <property type="entry name" value="Acyl-CoA dehydrogenase NM domain-like"/>
    <property type="match status" value="1"/>
</dbReference>
<dbReference type="InterPro" id="IPR013786">
    <property type="entry name" value="AcylCoA_DH/ox_N"/>
</dbReference>
<evidence type="ECO:0000256" key="3">
    <source>
        <dbReference type="ARBA" id="ARBA00022630"/>
    </source>
</evidence>
<dbReference type="Proteomes" id="UP000322077">
    <property type="component" value="Unassembled WGS sequence"/>
</dbReference>
<reference evidence="8 9" key="1">
    <citation type="submission" date="2019-08" db="EMBL/GenBank/DDBJ databases">
        <authorList>
            <person name="Wang G."/>
            <person name="Xu Z."/>
        </authorList>
    </citation>
    <scope>NUCLEOTIDE SEQUENCE [LARGE SCALE GENOMIC DNA]</scope>
    <source>
        <strain evidence="8 9">ZX</strain>
    </source>
</reference>
<comment type="similarity">
    <text evidence="2">Belongs to the acyl-CoA dehydrogenase family.</text>
</comment>
<dbReference type="EMBL" id="VTOU01000001">
    <property type="protein sequence ID" value="TZG29367.1"/>
    <property type="molecule type" value="Genomic_DNA"/>
</dbReference>
<feature type="domain" description="Acyl-CoA dehydrogenase/oxidase N-terminal" evidence="7">
    <location>
        <begin position="6"/>
        <end position="100"/>
    </location>
</feature>
<keyword evidence="5" id="KW-0560">Oxidoreductase</keyword>
<comment type="caution">
    <text evidence="8">The sequence shown here is derived from an EMBL/GenBank/DDBJ whole genome shotgun (WGS) entry which is preliminary data.</text>
</comment>
<dbReference type="Pfam" id="PF00441">
    <property type="entry name" value="Acyl-CoA_dh_1"/>
    <property type="match status" value="1"/>
</dbReference>
<evidence type="ECO:0000256" key="1">
    <source>
        <dbReference type="ARBA" id="ARBA00001974"/>
    </source>
</evidence>
<accession>A0A5D9CDG0</accession>
<dbReference type="GO" id="GO:0050660">
    <property type="term" value="F:flavin adenine dinucleotide binding"/>
    <property type="evidence" value="ECO:0007669"/>
    <property type="project" value="InterPro"/>
</dbReference>
<keyword evidence="3" id="KW-0285">Flavoprotein</keyword>
<proteinExistence type="inferred from homology"/>
<dbReference type="Pfam" id="PF02771">
    <property type="entry name" value="Acyl-CoA_dh_N"/>
    <property type="match status" value="1"/>
</dbReference>
<evidence type="ECO:0000313" key="8">
    <source>
        <dbReference type="EMBL" id="TZG29367.1"/>
    </source>
</evidence>
<feature type="domain" description="Acyl-CoA dehydrogenase/oxidase C-terminal" evidence="6">
    <location>
        <begin position="183"/>
        <end position="318"/>
    </location>
</feature>
<sequence>MDFRLTEDQTVLVEGVRDWLTGVHGPDTLRALDETPSRRSAEIAQGLVEMGLPGLLASESAGGLGLTTVEAVLIAIEAGKAGLAEPMIDSAFVALPILAAAGKTDLVAAIASGEAKVALQHPINPWIADLEGATHLLSAEGGQLSIGTAPSSTALDSVDPLRRLFAPVAASGEAIDASADALLDRAALFAAAQALGAADAMLAQAVEYANTRQQFGQPIGAFQAIKHHCATIAVAIEFARPVVLRAAYAVEHGEPNAAIHISHAKLAACDAAYAAGETAIQVHGAMGYTYEVNLHFWMKRAWALAGGWGDRAFHLDRVESAITGSMPIGPAATFA</sequence>
<gene>
    <name evidence="8" type="ORF">FYJ91_04385</name>
</gene>
<evidence type="ECO:0000313" key="9">
    <source>
        <dbReference type="Proteomes" id="UP000322077"/>
    </source>
</evidence>
<dbReference type="Gene3D" id="1.10.540.10">
    <property type="entry name" value="Acyl-CoA dehydrogenase/oxidase, N-terminal domain"/>
    <property type="match status" value="1"/>
</dbReference>
<comment type="cofactor">
    <cofactor evidence="1">
        <name>FAD</name>
        <dbReference type="ChEBI" id="CHEBI:57692"/>
    </cofactor>
</comment>
<dbReference type="InterPro" id="IPR037069">
    <property type="entry name" value="AcylCoA_DH/ox_N_sf"/>
</dbReference>
<dbReference type="PANTHER" id="PTHR43884">
    <property type="entry name" value="ACYL-COA DEHYDROGENASE"/>
    <property type="match status" value="1"/>
</dbReference>
<evidence type="ECO:0000259" key="6">
    <source>
        <dbReference type="Pfam" id="PF00441"/>
    </source>
</evidence>
<keyword evidence="4" id="KW-0274">FAD</keyword>
<dbReference type="RefSeq" id="WP_149521025.1">
    <property type="nucleotide sequence ID" value="NZ_VTOU01000001.1"/>
</dbReference>
<dbReference type="PANTHER" id="PTHR43884:SF20">
    <property type="entry name" value="ACYL-COA DEHYDROGENASE FADE28"/>
    <property type="match status" value="1"/>
</dbReference>
<dbReference type="SUPFAM" id="SSF47203">
    <property type="entry name" value="Acyl-CoA dehydrogenase C-terminal domain-like"/>
    <property type="match status" value="1"/>
</dbReference>
<dbReference type="GO" id="GO:0003995">
    <property type="term" value="F:acyl-CoA dehydrogenase activity"/>
    <property type="evidence" value="ECO:0007669"/>
    <property type="project" value="TreeGrafter"/>
</dbReference>
<dbReference type="Gene3D" id="1.20.140.10">
    <property type="entry name" value="Butyryl-CoA Dehydrogenase, subunit A, domain 3"/>
    <property type="match status" value="1"/>
</dbReference>
<organism evidence="8 9">
    <name type="scientific">Sphingomonas montanisoli</name>
    <dbReference type="NCBI Taxonomy" id="2606412"/>
    <lineage>
        <taxon>Bacteria</taxon>
        <taxon>Pseudomonadati</taxon>
        <taxon>Pseudomonadota</taxon>
        <taxon>Alphaproteobacteria</taxon>
        <taxon>Sphingomonadales</taxon>
        <taxon>Sphingomonadaceae</taxon>
        <taxon>Sphingomonas</taxon>
    </lineage>
</organism>
<dbReference type="InterPro" id="IPR036250">
    <property type="entry name" value="AcylCo_DH-like_C"/>
</dbReference>
<keyword evidence="9" id="KW-1185">Reference proteome</keyword>
<evidence type="ECO:0000256" key="2">
    <source>
        <dbReference type="ARBA" id="ARBA00009347"/>
    </source>
</evidence>
<protein>
    <submittedName>
        <fullName evidence="8">Acyl-CoA dehydrogenase</fullName>
    </submittedName>
</protein>